<evidence type="ECO:0000259" key="4">
    <source>
        <dbReference type="Pfam" id="PF05368"/>
    </source>
</evidence>
<evidence type="ECO:0000313" key="6">
    <source>
        <dbReference type="Proteomes" id="UP000239415"/>
    </source>
</evidence>
<evidence type="ECO:0000256" key="3">
    <source>
        <dbReference type="SAM" id="MobiDB-lite"/>
    </source>
</evidence>
<comment type="caution">
    <text evidence="5">The sequence shown here is derived from an EMBL/GenBank/DDBJ whole genome shotgun (WGS) entry which is preliminary data.</text>
</comment>
<feature type="region of interest" description="Disordered" evidence="3">
    <location>
        <begin position="228"/>
        <end position="253"/>
    </location>
</feature>
<comment type="similarity">
    <text evidence="1">Belongs to the NmrA-type oxidoreductase family.</text>
</comment>
<keyword evidence="2" id="KW-0521">NADP</keyword>
<dbReference type="RefSeq" id="WP_106330402.1">
    <property type="nucleotide sequence ID" value="NZ_BOMO01000145.1"/>
</dbReference>
<accession>A0A2T0JRA3</accession>
<protein>
    <submittedName>
        <fullName evidence="5">Uncharacterized protein YbjT (DUF2867 family)</fullName>
    </submittedName>
</protein>
<organism evidence="5 6">
    <name type="scientific">Actinoplanes italicus</name>
    <dbReference type="NCBI Taxonomy" id="113567"/>
    <lineage>
        <taxon>Bacteria</taxon>
        <taxon>Bacillati</taxon>
        <taxon>Actinomycetota</taxon>
        <taxon>Actinomycetes</taxon>
        <taxon>Micromonosporales</taxon>
        <taxon>Micromonosporaceae</taxon>
        <taxon>Actinoplanes</taxon>
    </lineage>
</organism>
<name>A0A2T0JRA3_9ACTN</name>
<dbReference type="InterPro" id="IPR008030">
    <property type="entry name" value="NmrA-like"/>
</dbReference>
<dbReference type="EMBL" id="PVMZ01000034">
    <property type="protein sequence ID" value="PRX10145.1"/>
    <property type="molecule type" value="Genomic_DNA"/>
</dbReference>
<evidence type="ECO:0000256" key="2">
    <source>
        <dbReference type="ARBA" id="ARBA00022857"/>
    </source>
</evidence>
<dbReference type="OrthoDB" id="9771302at2"/>
<feature type="domain" description="NmrA-like" evidence="4">
    <location>
        <begin position="2"/>
        <end position="178"/>
    </location>
</feature>
<dbReference type="Proteomes" id="UP000239415">
    <property type="component" value="Unassembled WGS sequence"/>
</dbReference>
<evidence type="ECO:0000313" key="5">
    <source>
        <dbReference type="EMBL" id="PRX10145.1"/>
    </source>
</evidence>
<sequence length="253" mass="26721">MNRILVTGSTGALGRPVADLLQSLGAEVRGLSRRAGQASHQGDLVTGAGLDAALDGVGTIVHCASDTRAQGKTDVQSTRHLLDAAARAGHPHVIFVSIVGVDRIPFPYYRVKFEVEGLIEAYGGTTLRATQFHDFVLGGARLAARLPFVPAPDVPVQPISTHDVAARIAELADAPPAAGRVADLGGPEVLHTPDLFRSYLQTIGSRRRVVPVRLPGAAFRAFRQGHHLAPGNPSSGERWSGFLESLSGTPTER</sequence>
<dbReference type="SUPFAM" id="SSF51735">
    <property type="entry name" value="NAD(P)-binding Rossmann-fold domains"/>
    <property type="match status" value="1"/>
</dbReference>
<dbReference type="PANTHER" id="PTHR42748:SF3">
    <property type="entry name" value="BLL4366 PROTEIN"/>
    <property type="match status" value="1"/>
</dbReference>
<gene>
    <name evidence="5" type="ORF">CLV67_13429</name>
</gene>
<dbReference type="Pfam" id="PF05368">
    <property type="entry name" value="NmrA"/>
    <property type="match status" value="1"/>
</dbReference>
<reference evidence="5 6" key="1">
    <citation type="submission" date="2018-03" db="EMBL/GenBank/DDBJ databases">
        <title>Genomic Encyclopedia of Archaeal and Bacterial Type Strains, Phase II (KMG-II): from individual species to whole genera.</title>
        <authorList>
            <person name="Goeker M."/>
        </authorList>
    </citation>
    <scope>NUCLEOTIDE SEQUENCE [LARGE SCALE GENOMIC DNA]</scope>
    <source>
        <strain evidence="5 6">DSM 43146</strain>
    </source>
</reference>
<dbReference type="AlphaFoldDB" id="A0A2T0JRA3"/>
<dbReference type="InterPro" id="IPR051164">
    <property type="entry name" value="NmrA-like_oxidored"/>
</dbReference>
<evidence type="ECO:0000256" key="1">
    <source>
        <dbReference type="ARBA" id="ARBA00006328"/>
    </source>
</evidence>
<dbReference type="InterPro" id="IPR036291">
    <property type="entry name" value="NAD(P)-bd_dom_sf"/>
</dbReference>
<dbReference type="Gene3D" id="3.40.50.720">
    <property type="entry name" value="NAD(P)-binding Rossmann-like Domain"/>
    <property type="match status" value="1"/>
</dbReference>
<proteinExistence type="inferred from homology"/>
<keyword evidence="6" id="KW-1185">Reference proteome</keyword>
<dbReference type="PANTHER" id="PTHR42748">
    <property type="entry name" value="NITROGEN METABOLITE REPRESSION PROTEIN NMRA FAMILY MEMBER"/>
    <property type="match status" value="1"/>
</dbReference>